<dbReference type="GO" id="GO:0016616">
    <property type="term" value="F:oxidoreductase activity, acting on the CH-OH group of donors, NAD or NADP as acceptor"/>
    <property type="evidence" value="ECO:0007669"/>
    <property type="project" value="InterPro"/>
</dbReference>
<evidence type="ECO:0000256" key="10">
    <source>
        <dbReference type="PIRSR" id="PIRSR601088-4"/>
    </source>
</evidence>
<evidence type="ECO:0000256" key="3">
    <source>
        <dbReference type="ARBA" id="ARBA00022801"/>
    </source>
</evidence>
<feature type="site" description="Increases basicity of active site Tyr" evidence="10">
    <location>
        <position position="111"/>
    </location>
</feature>
<dbReference type="SUPFAM" id="SSF56327">
    <property type="entry name" value="LDH C-terminal domain-like"/>
    <property type="match status" value="1"/>
</dbReference>
<evidence type="ECO:0000256" key="4">
    <source>
        <dbReference type="ARBA" id="ARBA00023027"/>
    </source>
</evidence>
<evidence type="ECO:0000313" key="14">
    <source>
        <dbReference type="Proteomes" id="UP000095094"/>
    </source>
</evidence>
<feature type="active site" description="Proton acceptor" evidence="7">
    <location>
        <position position="264"/>
    </location>
</feature>
<feature type="binding site" evidence="8">
    <location>
        <position position="149"/>
    </location>
    <ligand>
        <name>substrate</name>
    </ligand>
</feature>
<dbReference type="Gene3D" id="3.40.50.720">
    <property type="entry name" value="NAD(P)-binding Rossmann-like Domain"/>
    <property type="match status" value="1"/>
</dbReference>
<gene>
    <name evidence="13" type="ORF">BCR25_09480</name>
</gene>
<evidence type="ECO:0000256" key="5">
    <source>
        <dbReference type="ARBA" id="ARBA00023211"/>
    </source>
</evidence>
<dbReference type="InterPro" id="IPR001088">
    <property type="entry name" value="Glyco_hydro_4"/>
</dbReference>
<dbReference type="Proteomes" id="UP000095094">
    <property type="component" value="Unassembled WGS sequence"/>
</dbReference>
<keyword evidence="2 9" id="KW-0479">Metal-binding</keyword>
<dbReference type="PRINTS" id="PR00732">
    <property type="entry name" value="GLHYDRLASE4"/>
</dbReference>
<reference evidence="14" key="1">
    <citation type="submission" date="2016-09" db="EMBL/GenBank/DDBJ databases">
        <authorList>
            <person name="Gulvik C.A."/>
        </authorList>
    </citation>
    <scope>NUCLEOTIDE SEQUENCE [LARGE SCALE GENOMIC DNA]</scope>
    <source>
        <strain evidence="14">LMG 8895</strain>
    </source>
</reference>
<keyword evidence="9" id="KW-0533">Nickel</keyword>
<dbReference type="AlphaFoldDB" id="A0A1E5GDF2"/>
<feature type="active site" description="Proton donor" evidence="7">
    <location>
        <position position="172"/>
    </location>
</feature>
<sequence length="442" mass="50152">MTNKQIITIAGGGSTYTPGIIQAVLNNADRLPVAEIRLYDIDKKRNDDMYLIIDFMLKKDGYDQVQLSSTEDPKTAFSGCDFIFSQIRVGGMKMREQDEKIALKYDLVGQETCGLGGFAYGMRSMSGLLEIVGYVQEFAPDAWILNYTNPESIVSEAVRRTYPTAKMINACDMTISIEETIAVNYGYDRKNWIPSYYGLNHFGWYTSIYDKALGRDVMPEIIEKLTTQEMAVADFNAGDKTWQEAFSMMSVITKNFPTHVPNNYLEYYLYPDMVVEHADKEYTRANMVMDGREKNTREMAQKIRDGFTEDVLNFNFGEHGQYIVDMATSLLNDERRRFMLIVPNQGAIPNLRPDAVVEVPAYVGATGVEPISLRQPINDFHKGLMEAQVAAEKLLVDAYFEGSYQKALQAFTLNQTVPNARVAKLVLDEMIEANKEYWPTLV</sequence>
<dbReference type="Pfam" id="PF02056">
    <property type="entry name" value="Glyco_hydro_4"/>
    <property type="match status" value="1"/>
</dbReference>
<evidence type="ECO:0000256" key="6">
    <source>
        <dbReference type="ARBA" id="ARBA00023295"/>
    </source>
</evidence>
<keyword evidence="3 11" id="KW-0378">Hydrolase</keyword>
<comment type="similarity">
    <text evidence="1 11">Belongs to the glycosyl hydrolase 4 family.</text>
</comment>
<feature type="binding site" evidence="8">
    <location>
        <position position="284"/>
    </location>
    <ligand>
        <name>substrate</name>
    </ligand>
</feature>
<keyword evidence="5 9" id="KW-0464">Manganese</keyword>
<dbReference type="InterPro" id="IPR022616">
    <property type="entry name" value="Glyco_hydro_4_C"/>
</dbReference>
<dbReference type="Gene3D" id="3.90.110.10">
    <property type="entry name" value="Lactate dehydrogenase/glycoside hydrolase, family 4, C-terminal"/>
    <property type="match status" value="1"/>
</dbReference>
<dbReference type="Pfam" id="PF11975">
    <property type="entry name" value="Glyco_hydro_4C"/>
    <property type="match status" value="1"/>
</dbReference>
<feature type="binding site" evidence="8">
    <location>
        <position position="95"/>
    </location>
    <ligand>
        <name>substrate</name>
    </ligand>
</feature>
<keyword evidence="9" id="KW-0170">Cobalt</keyword>
<comment type="caution">
    <text evidence="13">The sequence shown here is derived from an EMBL/GenBank/DDBJ whole genome shotgun (WGS) entry which is preliminary data.</text>
</comment>
<evidence type="ECO:0000256" key="1">
    <source>
        <dbReference type="ARBA" id="ARBA00010141"/>
    </source>
</evidence>
<feature type="binding site" evidence="9">
    <location>
        <position position="171"/>
    </location>
    <ligand>
        <name>Mn(2+)</name>
        <dbReference type="ChEBI" id="CHEBI:29035"/>
    </ligand>
</feature>
<dbReference type="InterPro" id="IPR015955">
    <property type="entry name" value="Lactate_DH/Glyco_Ohase_4_C"/>
</dbReference>
<organism evidence="13 14">
    <name type="scientific">Enterococcus termitis</name>
    <dbReference type="NCBI Taxonomy" id="332950"/>
    <lineage>
        <taxon>Bacteria</taxon>
        <taxon>Bacillati</taxon>
        <taxon>Bacillota</taxon>
        <taxon>Bacilli</taxon>
        <taxon>Lactobacillales</taxon>
        <taxon>Enterococcaceae</taxon>
        <taxon>Enterococcus</taxon>
    </lineage>
</organism>
<keyword evidence="14" id="KW-1185">Reference proteome</keyword>
<dbReference type="PANTHER" id="PTHR32092:SF14">
    <property type="entry name" value="MALTOSE-6'-PHOSPHATE GLUCOSIDASE"/>
    <property type="match status" value="1"/>
</dbReference>
<keyword evidence="6 11" id="KW-0326">Glycosidase</keyword>
<evidence type="ECO:0000259" key="12">
    <source>
        <dbReference type="Pfam" id="PF11975"/>
    </source>
</evidence>
<comment type="cofactor">
    <cofactor evidence="11">
        <name>NAD(+)</name>
        <dbReference type="ChEBI" id="CHEBI:57540"/>
    </cofactor>
    <text evidence="11">Binds 1 NAD(+) per subunit.</text>
</comment>
<keyword evidence="9" id="KW-0408">Iron</keyword>
<dbReference type="EMBL" id="MIJY01000043">
    <property type="protein sequence ID" value="OEG10681.1"/>
    <property type="molecule type" value="Genomic_DNA"/>
</dbReference>
<dbReference type="PANTHER" id="PTHR32092">
    <property type="entry name" value="6-PHOSPHO-BETA-GLUCOSIDASE-RELATED"/>
    <property type="match status" value="1"/>
</dbReference>
<name>A0A1E5GDF2_9ENTE</name>
<dbReference type="GO" id="GO:0046872">
    <property type="term" value="F:metal ion binding"/>
    <property type="evidence" value="ECO:0007669"/>
    <property type="project" value="UniProtKB-KW"/>
</dbReference>
<dbReference type="GO" id="GO:0004553">
    <property type="term" value="F:hydrolase activity, hydrolyzing O-glycosyl compounds"/>
    <property type="evidence" value="ECO:0007669"/>
    <property type="project" value="InterPro"/>
</dbReference>
<evidence type="ECO:0000256" key="7">
    <source>
        <dbReference type="PIRSR" id="PIRSR601088-1"/>
    </source>
</evidence>
<evidence type="ECO:0000313" key="13">
    <source>
        <dbReference type="EMBL" id="OEG10681.1"/>
    </source>
</evidence>
<evidence type="ECO:0000256" key="9">
    <source>
        <dbReference type="PIRSR" id="PIRSR601088-3"/>
    </source>
</evidence>
<feature type="domain" description="Glycosyl hydrolase family 4 C-terminal" evidence="12">
    <location>
        <begin position="196"/>
        <end position="417"/>
    </location>
</feature>
<feature type="binding site" evidence="9">
    <location>
        <position position="201"/>
    </location>
    <ligand>
        <name>Mn(2+)</name>
        <dbReference type="ChEBI" id="CHEBI:29035"/>
    </ligand>
</feature>
<evidence type="ECO:0000256" key="11">
    <source>
        <dbReference type="RuleBase" id="RU361152"/>
    </source>
</evidence>
<dbReference type="OrthoDB" id="9808275at2"/>
<accession>A0A1E5GDF2</accession>
<dbReference type="InterPro" id="IPR036291">
    <property type="entry name" value="NAD(P)-bd_dom_sf"/>
</dbReference>
<protein>
    <submittedName>
        <fullName evidence="13">Maltose-6'-phosphate glucosidase</fullName>
    </submittedName>
</protein>
<dbReference type="SUPFAM" id="SSF51735">
    <property type="entry name" value="NAD(P)-binding Rossmann-fold domains"/>
    <property type="match status" value="1"/>
</dbReference>
<evidence type="ECO:0000256" key="2">
    <source>
        <dbReference type="ARBA" id="ARBA00022723"/>
    </source>
</evidence>
<proteinExistence type="inferred from homology"/>
<dbReference type="GO" id="GO:0005975">
    <property type="term" value="P:carbohydrate metabolic process"/>
    <property type="evidence" value="ECO:0007669"/>
    <property type="project" value="InterPro"/>
</dbReference>
<evidence type="ECO:0000256" key="8">
    <source>
        <dbReference type="PIRSR" id="PIRSR601088-2"/>
    </source>
</evidence>
<dbReference type="RefSeq" id="WP_069664462.1">
    <property type="nucleotide sequence ID" value="NZ_JBHUJJ010000001.1"/>
</dbReference>
<keyword evidence="4 11" id="KW-0520">NAD</keyword>